<evidence type="ECO:0000313" key="1">
    <source>
        <dbReference type="EMBL" id="MBP5836004.1"/>
    </source>
</evidence>
<dbReference type="EMBL" id="JACAOD020000008">
    <property type="protein sequence ID" value="MBP5836004.1"/>
    <property type="molecule type" value="Genomic_DNA"/>
</dbReference>
<name>A0ABS5CYF4_9MOLU</name>
<reference evidence="1" key="1">
    <citation type="submission" date="2021-04" db="EMBL/GenBank/DDBJ databases">
        <title>Genomic features of Candidatus Phytoplasma meliae isolate ChTYXIII (1SrXIII-G).</title>
        <authorList>
            <person name="Fernandez F.D."/>
            <person name="Conci L.R."/>
        </authorList>
    </citation>
    <scope>NUCLEOTIDE SEQUENCE [LARGE SCALE GENOMIC DNA]</scope>
    <source>
        <strain evidence="1">ChTYXIII-Mo</strain>
    </source>
</reference>
<accession>A0ABS5CYF4</accession>
<gene>
    <name evidence="1" type="ORF">CHTY_002060</name>
</gene>
<organism evidence="1 2">
    <name type="scientific">Candidatus Phytoplasma meliae</name>
    <dbReference type="NCBI Taxonomy" id="1848402"/>
    <lineage>
        <taxon>Bacteria</taxon>
        <taxon>Bacillati</taxon>
        <taxon>Mycoplasmatota</taxon>
        <taxon>Mollicutes</taxon>
        <taxon>Acholeplasmatales</taxon>
        <taxon>Acholeplasmataceae</taxon>
        <taxon>Candidatus Phytoplasma</taxon>
        <taxon>16SrXIII (Mexican periwinkle virescence group)</taxon>
    </lineage>
</organism>
<keyword evidence="2" id="KW-1185">Reference proteome</keyword>
<protein>
    <submittedName>
        <fullName evidence="1">Uncharacterized protein</fullName>
    </submittedName>
</protein>
<dbReference type="RefSeq" id="WP_203552267.1">
    <property type="nucleotide sequence ID" value="NZ_JACAOD020000008.1"/>
</dbReference>
<dbReference type="Proteomes" id="UP001195571">
    <property type="component" value="Unassembled WGS sequence"/>
</dbReference>
<proteinExistence type="predicted"/>
<sequence>MSISLINSKSKIATLEETLTKSNVKNQQKQDSYTKGIPTTELDESQIKEFEKVGFTREDIQELAYINDKGKLSFENIIDLKKKHKEMLNGKDFYHLDNILVSNNNSTVQDDFLKLKEQGWSGFCISNYLFPHIQLKLTDISEQEKIFSLEEIQELKKQKWSACEIVNYLAKQKRFGVKDIQILKKQGWTSVDIRNLSNKTSYNTEQIQEFIKQGMNGKEIIMNKK</sequence>
<evidence type="ECO:0000313" key="2">
    <source>
        <dbReference type="Proteomes" id="UP001195571"/>
    </source>
</evidence>
<comment type="caution">
    <text evidence="1">The sequence shown here is derived from an EMBL/GenBank/DDBJ whole genome shotgun (WGS) entry which is preliminary data.</text>
</comment>